<evidence type="ECO:0000313" key="1">
    <source>
        <dbReference type="Proteomes" id="UP000887576"/>
    </source>
</evidence>
<evidence type="ECO:0000313" key="2">
    <source>
        <dbReference type="WBParaSite" id="JU765_v2.g9679.t1"/>
    </source>
</evidence>
<dbReference type="Proteomes" id="UP000887576">
    <property type="component" value="Unplaced"/>
</dbReference>
<proteinExistence type="predicted"/>
<organism evidence="1 2">
    <name type="scientific">Panagrolaimus sp. JU765</name>
    <dbReference type="NCBI Taxonomy" id="591449"/>
    <lineage>
        <taxon>Eukaryota</taxon>
        <taxon>Metazoa</taxon>
        <taxon>Ecdysozoa</taxon>
        <taxon>Nematoda</taxon>
        <taxon>Chromadorea</taxon>
        <taxon>Rhabditida</taxon>
        <taxon>Tylenchina</taxon>
        <taxon>Panagrolaimomorpha</taxon>
        <taxon>Panagrolaimoidea</taxon>
        <taxon>Panagrolaimidae</taxon>
        <taxon>Panagrolaimus</taxon>
    </lineage>
</organism>
<accession>A0AC34RT39</accession>
<dbReference type="WBParaSite" id="JU765_v2.g9679.t1">
    <property type="protein sequence ID" value="JU765_v2.g9679.t1"/>
    <property type="gene ID" value="JU765_v2.g9679"/>
</dbReference>
<sequence length="369" mass="41316">MSGGSSKPPEEDTWAFQEIGTPFPNNPVKALGANNTYIALWYKHGKPLMGKAYSDSGVVRCVFAWENKIISGTDIVGNIQVLQFDGKHAQKGFFYEWMKFNDWQTNLTDEGRQTVRCGNAVPILWTEKHLLGNYDILTKIATFPSPDGVITINGTDLNQMMVLLRNTRDMPPHCSCDDCKERIERSKATPAPKVMINDWADYRDGDDFPKDKPIVLALERPLNTPTGPEEHFVALWYRHGHPIVGRVLNTGGKINSFFTDGEKIFAGKTVGSLQLLISLPPSAAGFDYSWQPFKTAAKYGEKEWHPVHISYVAPCVITFGGKYEVLGGANMKEEVAYATVNGQVLKFMGKDVQNFQILCRKDRDDTMVI</sequence>
<protein>
    <submittedName>
        <fullName evidence="2">Uncharacterized protein</fullName>
    </submittedName>
</protein>
<name>A0AC34RT39_9BILA</name>
<reference evidence="2" key="1">
    <citation type="submission" date="2022-11" db="UniProtKB">
        <authorList>
            <consortium name="WormBaseParasite"/>
        </authorList>
    </citation>
    <scope>IDENTIFICATION</scope>
</reference>